<comment type="similarity">
    <text evidence="3">Belongs to the methyltransferase superfamily. L-isoaspartyl/D-aspartyl protein methyltransferase family.</text>
</comment>
<accession>A0AA43TRN0</accession>
<dbReference type="Pfam" id="PF01135">
    <property type="entry name" value="PCMT"/>
    <property type="match status" value="1"/>
</dbReference>
<keyword evidence="10" id="KW-0496">Mitochondrion</keyword>
<dbReference type="Proteomes" id="UP001161017">
    <property type="component" value="Unassembled WGS sequence"/>
</dbReference>
<evidence type="ECO:0000256" key="13">
    <source>
        <dbReference type="PROSITE-ProRule" id="PRU00282"/>
    </source>
</evidence>
<feature type="repeat" description="Solcar" evidence="13">
    <location>
        <begin position="1"/>
        <end position="48"/>
    </location>
</feature>
<evidence type="ECO:0000313" key="15">
    <source>
        <dbReference type="EMBL" id="MDI1485144.1"/>
    </source>
</evidence>
<organism evidence="15 16">
    <name type="scientific">Ramalina farinacea</name>
    <dbReference type="NCBI Taxonomy" id="258253"/>
    <lineage>
        <taxon>Eukaryota</taxon>
        <taxon>Fungi</taxon>
        <taxon>Dikarya</taxon>
        <taxon>Ascomycota</taxon>
        <taxon>Pezizomycotina</taxon>
        <taxon>Lecanoromycetes</taxon>
        <taxon>OSLEUM clade</taxon>
        <taxon>Lecanoromycetidae</taxon>
        <taxon>Lecanorales</taxon>
        <taxon>Lecanorineae</taxon>
        <taxon>Ramalinaceae</taxon>
        <taxon>Ramalina</taxon>
    </lineage>
</organism>
<dbReference type="InterPro" id="IPR018108">
    <property type="entry name" value="MCP_transmembrane"/>
</dbReference>
<dbReference type="GO" id="GO:0032259">
    <property type="term" value="P:methylation"/>
    <property type="evidence" value="ECO:0007669"/>
    <property type="project" value="UniProtKB-KW"/>
</dbReference>
<dbReference type="InterPro" id="IPR023395">
    <property type="entry name" value="MCP_dom_sf"/>
</dbReference>
<dbReference type="CDD" id="cd02440">
    <property type="entry name" value="AdoMet_MTases"/>
    <property type="match status" value="1"/>
</dbReference>
<dbReference type="EC" id="2.1.1.77" evidence="4"/>
<keyword evidence="7" id="KW-0808">Transferase</keyword>
<comment type="similarity">
    <text evidence="14">Belongs to the mitochondrial carrier (TC 2.A.29) family.</text>
</comment>
<dbReference type="NCBIfam" id="TIGR00080">
    <property type="entry name" value="pimt"/>
    <property type="match status" value="1"/>
</dbReference>
<sequence>MRGFLHGSGIMFRERGIKAFFQGFVPTTARQAANSATRFGSYTTIKQFAQGYVAPGEKLANLYSLAHQKHDRYHHNTARQLLLEIVVLVGAAALYKLCITQAPQNFWHPTSPSTEPVTMAWFSSGSTNTALISNLARNGLINSERVKNAMLAVDRAHYSPAAAYEDSPQSIGFQATISAPHMHASAAESLLPYLPTPAARVLDIGSGSGYLTAVLANLVGEQGKVVGLDHIPGLVEMARKNMGKSEEGRAWLANGRVQFVCGDGRLGYVDPEYQPQVGQEQWDAIHVGAAAKEAHEVLIQQLRRPGRLFIPVGEGMQYIWVIDKDVDGKVTRKKDMGVRYVPLTDAPRS</sequence>
<dbReference type="InterPro" id="IPR029063">
    <property type="entry name" value="SAM-dependent_MTases_sf"/>
</dbReference>
<evidence type="ECO:0000256" key="2">
    <source>
        <dbReference type="ARBA" id="ARBA00004496"/>
    </source>
</evidence>
<evidence type="ECO:0000256" key="7">
    <source>
        <dbReference type="ARBA" id="ARBA00022679"/>
    </source>
</evidence>
<evidence type="ECO:0000256" key="12">
    <source>
        <dbReference type="ARBA" id="ARBA00023136"/>
    </source>
</evidence>
<keyword evidence="6" id="KW-0489">Methyltransferase</keyword>
<evidence type="ECO:0000256" key="10">
    <source>
        <dbReference type="ARBA" id="ARBA00022792"/>
    </source>
</evidence>
<evidence type="ECO:0000256" key="6">
    <source>
        <dbReference type="ARBA" id="ARBA00022603"/>
    </source>
</evidence>
<dbReference type="SUPFAM" id="SSF53335">
    <property type="entry name" value="S-adenosyl-L-methionine-dependent methyltransferases"/>
    <property type="match status" value="1"/>
</dbReference>
<dbReference type="InterPro" id="IPR000682">
    <property type="entry name" value="PCMT"/>
</dbReference>
<evidence type="ECO:0000256" key="11">
    <source>
        <dbReference type="ARBA" id="ARBA00022989"/>
    </source>
</evidence>
<protein>
    <recommendedName>
        <fullName evidence="4">protein-L-isoaspartate(D-aspartate) O-methyltransferase</fullName>
        <ecNumber evidence="4">2.1.1.77</ecNumber>
    </recommendedName>
</protein>
<comment type="caution">
    <text evidence="15">The sequence shown here is derived from an EMBL/GenBank/DDBJ whole genome shotgun (WGS) entry which is preliminary data.</text>
</comment>
<evidence type="ECO:0000256" key="9">
    <source>
        <dbReference type="ARBA" id="ARBA00022692"/>
    </source>
</evidence>
<dbReference type="Gene3D" id="1.50.40.10">
    <property type="entry name" value="Mitochondrial carrier domain"/>
    <property type="match status" value="1"/>
</dbReference>
<evidence type="ECO:0000256" key="14">
    <source>
        <dbReference type="RuleBase" id="RU000488"/>
    </source>
</evidence>
<dbReference type="EMBL" id="JAPUFD010000001">
    <property type="protein sequence ID" value="MDI1485144.1"/>
    <property type="molecule type" value="Genomic_DNA"/>
</dbReference>
<dbReference type="AlphaFoldDB" id="A0AA43TRN0"/>
<keyword evidence="14" id="KW-0813">Transport</keyword>
<proteinExistence type="inferred from homology"/>
<keyword evidence="16" id="KW-1185">Reference proteome</keyword>
<keyword evidence="8" id="KW-0949">S-adenosyl-L-methionine</keyword>
<keyword evidence="10" id="KW-0999">Mitochondrion inner membrane</keyword>
<dbReference type="PROSITE" id="PS50920">
    <property type="entry name" value="SOLCAR"/>
    <property type="match status" value="1"/>
</dbReference>
<dbReference type="PANTHER" id="PTHR11579">
    <property type="entry name" value="PROTEIN-L-ISOASPARTATE O-METHYLTRANSFERASE"/>
    <property type="match status" value="1"/>
</dbReference>
<dbReference type="SUPFAM" id="SSF103506">
    <property type="entry name" value="Mitochondrial carrier"/>
    <property type="match status" value="1"/>
</dbReference>
<dbReference type="PANTHER" id="PTHR11579:SF0">
    <property type="entry name" value="PROTEIN-L-ISOASPARTATE(D-ASPARTATE) O-METHYLTRANSFERASE"/>
    <property type="match status" value="1"/>
</dbReference>
<dbReference type="Gene3D" id="3.40.50.150">
    <property type="entry name" value="Vaccinia Virus protein VP39"/>
    <property type="match status" value="1"/>
</dbReference>
<dbReference type="GO" id="GO:0004719">
    <property type="term" value="F:protein-L-isoaspartate (D-aspartate) O-methyltransferase activity"/>
    <property type="evidence" value="ECO:0007669"/>
    <property type="project" value="UniProtKB-EC"/>
</dbReference>
<reference evidence="15" key="1">
    <citation type="journal article" date="2023" name="Genome Biol. Evol.">
        <title>First Whole Genome Sequence and Flow Cytometry Genome Size Data for the Lichen-Forming Fungus Ramalina farinacea (Ascomycota).</title>
        <authorList>
            <person name="Llewellyn T."/>
            <person name="Mian S."/>
            <person name="Hill R."/>
            <person name="Leitch I.J."/>
            <person name="Gaya E."/>
        </authorList>
    </citation>
    <scope>NUCLEOTIDE SEQUENCE</scope>
    <source>
        <strain evidence="15">LIQ254RAFAR</strain>
    </source>
</reference>
<evidence type="ECO:0000256" key="5">
    <source>
        <dbReference type="ARBA" id="ARBA00022490"/>
    </source>
</evidence>
<evidence type="ECO:0000256" key="8">
    <source>
        <dbReference type="ARBA" id="ARBA00022691"/>
    </source>
</evidence>
<dbReference type="GO" id="GO:0005737">
    <property type="term" value="C:cytoplasm"/>
    <property type="evidence" value="ECO:0007669"/>
    <property type="project" value="UniProtKB-SubCell"/>
</dbReference>
<gene>
    <name evidence="15" type="ORF">OHK93_000279</name>
</gene>
<comment type="subcellular location">
    <subcellularLocation>
        <location evidence="2">Cytoplasm</location>
    </subcellularLocation>
    <subcellularLocation>
        <location evidence="1">Membrane</location>
        <topology evidence="1">Multi-pass membrane protein</topology>
    </subcellularLocation>
</comment>
<evidence type="ECO:0000256" key="1">
    <source>
        <dbReference type="ARBA" id="ARBA00004141"/>
    </source>
</evidence>
<name>A0AA43TRN0_9LECA</name>
<keyword evidence="5" id="KW-0963">Cytoplasm</keyword>
<dbReference type="Pfam" id="PF00153">
    <property type="entry name" value="Mito_carr"/>
    <property type="match status" value="1"/>
</dbReference>
<keyword evidence="11" id="KW-1133">Transmembrane helix</keyword>
<keyword evidence="9 13" id="KW-0812">Transmembrane</keyword>
<dbReference type="GO" id="GO:0016020">
    <property type="term" value="C:membrane"/>
    <property type="evidence" value="ECO:0007669"/>
    <property type="project" value="UniProtKB-SubCell"/>
</dbReference>
<evidence type="ECO:0000313" key="16">
    <source>
        <dbReference type="Proteomes" id="UP001161017"/>
    </source>
</evidence>
<evidence type="ECO:0000256" key="4">
    <source>
        <dbReference type="ARBA" id="ARBA00011890"/>
    </source>
</evidence>
<evidence type="ECO:0000256" key="3">
    <source>
        <dbReference type="ARBA" id="ARBA00005369"/>
    </source>
</evidence>
<keyword evidence="12 13" id="KW-0472">Membrane</keyword>